<dbReference type="InterPro" id="IPR004276">
    <property type="entry name" value="GlycoTrans_28_N"/>
</dbReference>
<dbReference type="FunFam" id="2.30.29.30:FF:000303">
    <property type="entry name" value="Sterol 3-beta-glucosyltransferase"/>
    <property type="match status" value="1"/>
</dbReference>
<dbReference type="PANTHER" id="PTHR48050">
    <property type="entry name" value="STEROL 3-BETA-GLUCOSYLTRANSFERASE"/>
    <property type="match status" value="1"/>
</dbReference>
<comment type="subcellular location">
    <subcellularLocation>
        <location evidence="2">Cytoplasm</location>
    </subcellularLocation>
    <subcellularLocation>
        <location evidence="1">Membrane</location>
        <topology evidence="1">Peripheral membrane protein</topology>
    </subcellularLocation>
</comment>
<dbReference type="Gene3D" id="3.40.50.2000">
    <property type="entry name" value="Glycogen Phosphorylase B"/>
    <property type="match status" value="2"/>
</dbReference>
<dbReference type="CDD" id="cd03784">
    <property type="entry name" value="GT1_Gtf-like"/>
    <property type="match status" value="1"/>
</dbReference>
<evidence type="ECO:0000313" key="22">
    <source>
        <dbReference type="EMBL" id="ABN65309.2"/>
    </source>
</evidence>
<evidence type="ECO:0000256" key="8">
    <source>
        <dbReference type="ARBA" id="ARBA00022676"/>
    </source>
</evidence>
<dbReference type="STRING" id="322104.A3LR18"/>
<evidence type="ECO:0000256" key="14">
    <source>
        <dbReference type="ARBA" id="ARBA00023166"/>
    </source>
</evidence>
<dbReference type="SUPFAM" id="SSF50729">
    <property type="entry name" value="PH domain-like"/>
    <property type="match status" value="1"/>
</dbReference>
<dbReference type="GeneID" id="4837716"/>
<comment type="catalytic activity">
    <reaction evidence="18">
        <text>a sterol + UDP-alpha-D-glucose = a sterol 3-beta-D-glucoside + UDP + H(+)</text>
        <dbReference type="Rhea" id="RHEA:22724"/>
        <dbReference type="ChEBI" id="CHEBI:15378"/>
        <dbReference type="ChEBI" id="CHEBI:15889"/>
        <dbReference type="ChEBI" id="CHEBI:37424"/>
        <dbReference type="ChEBI" id="CHEBI:58223"/>
        <dbReference type="ChEBI" id="CHEBI:58885"/>
        <dbReference type="EC" id="2.4.1.173"/>
    </reaction>
    <physiologicalReaction direction="left-to-right" evidence="18">
        <dbReference type="Rhea" id="RHEA:22725"/>
    </physiologicalReaction>
</comment>
<evidence type="ECO:0000256" key="15">
    <source>
        <dbReference type="ARBA" id="ARBA00023221"/>
    </source>
</evidence>
<keyword evidence="23" id="KW-1185">Reference proteome</keyword>
<feature type="compositionally biased region" description="Acidic residues" evidence="19">
    <location>
        <begin position="1207"/>
        <end position="1239"/>
    </location>
</feature>
<protein>
    <recommendedName>
        <fullName evidence="5">Sterol 3-beta-glucosyltransferase</fullName>
        <ecNumber evidence="4">2.4.1.173</ecNumber>
    </recommendedName>
    <alternativeName>
        <fullName evidence="16">Autophagy-related protein 26</fullName>
    </alternativeName>
</protein>
<dbReference type="FunFam" id="3.40.50.2000:FF:000009">
    <property type="entry name" value="Sterol 3-beta-glucosyltransferase UGT80A2"/>
    <property type="match status" value="1"/>
</dbReference>
<evidence type="ECO:0000256" key="17">
    <source>
        <dbReference type="ARBA" id="ARBA00047886"/>
    </source>
</evidence>
<keyword evidence="9 22" id="KW-0808">Transferase</keyword>
<dbReference type="GO" id="GO:0005737">
    <property type="term" value="C:cytoplasm"/>
    <property type="evidence" value="ECO:0007669"/>
    <property type="project" value="UniProtKB-SubCell"/>
</dbReference>
<evidence type="ECO:0000313" key="23">
    <source>
        <dbReference type="Proteomes" id="UP000002258"/>
    </source>
</evidence>
<accession>A3LR18</accession>
<keyword evidence="8" id="KW-0328">Glycosyltransferase</keyword>
<dbReference type="AlphaFoldDB" id="A3LR18"/>
<name>A3LR18_PICST</name>
<dbReference type="EMBL" id="CP000497">
    <property type="protein sequence ID" value="ABN65309.2"/>
    <property type="molecule type" value="Genomic_DNA"/>
</dbReference>
<feature type="non-terminal residue" evidence="22">
    <location>
        <position position="1"/>
    </location>
</feature>
<dbReference type="GO" id="GO:0016126">
    <property type="term" value="P:sterol biosynthetic process"/>
    <property type="evidence" value="ECO:0007669"/>
    <property type="project" value="UniProtKB-KW"/>
</dbReference>
<feature type="region of interest" description="Disordered" evidence="19">
    <location>
        <begin position="1194"/>
        <end position="1249"/>
    </location>
</feature>
<dbReference type="Pfam" id="PF03033">
    <property type="entry name" value="Glyco_transf_28"/>
    <property type="match status" value="1"/>
</dbReference>
<dbReference type="InterPro" id="IPR048065">
    <property type="entry name" value="ATG26_PH_GRAM2"/>
</dbReference>
<feature type="region of interest" description="Disordered" evidence="19">
    <location>
        <begin position="178"/>
        <end position="211"/>
    </location>
</feature>
<gene>
    <name evidence="22" type="primary">ATG26</name>
    <name evidence="22" type="ORF">PICST_191</name>
</gene>
<dbReference type="FunCoup" id="A3LR18">
    <property type="interactions" value="114"/>
</dbReference>
<dbReference type="InterPro" id="IPR001849">
    <property type="entry name" value="PH_domain"/>
</dbReference>
<evidence type="ECO:0000256" key="2">
    <source>
        <dbReference type="ARBA" id="ARBA00004496"/>
    </source>
</evidence>
<dbReference type="eggNOG" id="KOG1192">
    <property type="taxonomic scope" value="Eukaryota"/>
</dbReference>
<dbReference type="InParanoid" id="A3LR18"/>
<dbReference type="InterPro" id="IPR004182">
    <property type="entry name" value="GRAM"/>
</dbReference>
<dbReference type="GO" id="GO:0016906">
    <property type="term" value="F:sterol 3-beta-glucosyltransferase activity"/>
    <property type="evidence" value="ECO:0007669"/>
    <property type="project" value="UniProtKB-EC"/>
</dbReference>
<dbReference type="InterPro" id="IPR002213">
    <property type="entry name" value="UDP_glucos_trans"/>
</dbReference>
<evidence type="ECO:0000256" key="7">
    <source>
        <dbReference type="ARBA" id="ARBA00022516"/>
    </source>
</evidence>
<dbReference type="Pfam" id="PF06722">
    <property type="entry name" value="EryCIII-like_C"/>
    <property type="match status" value="1"/>
</dbReference>
<dbReference type="InterPro" id="IPR050426">
    <property type="entry name" value="Glycosyltransferase_28"/>
</dbReference>
<evidence type="ECO:0000256" key="16">
    <source>
        <dbReference type="ARBA" id="ARBA00029843"/>
    </source>
</evidence>
<comment type="catalytic activity">
    <reaction evidence="17">
        <text>ergosterol + UDP-alpha-D-glucose = ergosteryl 3-beta-D-glucoside + UDP + H(+)</text>
        <dbReference type="Rhea" id="RHEA:61836"/>
        <dbReference type="ChEBI" id="CHEBI:15378"/>
        <dbReference type="ChEBI" id="CHEBI:16933"/>
        <dbReference type="ChEBI" id="CHEBI:52973"/>
        <dbReference type="ChEBI" id="CHEBI:58223"/>
        <dbReference type="ChEBI" id="CHEBI:58885"/>
    </reaction>
    <physiologicalReaction direction="left-to-right" evidence="17">
        <dbReference type="Rhea" id="RHEA:61837"/>
    </physiologicalReaction>
</comment>
<evidence type="ECO:0000256" key="6">
    <source>
        <dbReference type="ARBA" id="ARBA00022490"/>
    </source>
</evidence>
<dbReference type="SUPFAM" id="SSF53756">
    <property type="entry name" value="UDP-Glycosyltransferase/glycogen phosphorylase"/>
    <property type="match status" value="1"/>
</dbReference>
<evidence type="ECO:0000256" key="19">
    <source>
        <dbReference type="SAM" id="MobiDB-lite"/>
    </source>
</evidence>
<evidence type="ECO:0000256" key="10">
    <source>
        <dbReference type="ARBA" id="ARBA00022955"/>
    </source>
</evidence>
<evidence type="ECO:0000256" key="13">
    <source>
        <dbReference type="ARBA" id="ARBA00023136"/>
    </source>
</evidence>
<evidence type="ECO:0000256" key="5">
    <source>
        <dbReference type="ARBA" id="ARBA00017894"/>
    </source>
</evidence>
<evidence type="ECO:0000256" key="12">
    <source>
        <dbReference type="ARBA" id="ARBA00023098"/>
    </source>
</evidence>
<feature type="non-terminal residue" evidence="22">
    <location>
        <position position="1249"/>
    </location>
</feature>
<keyword evidence="6" id="KW-0963">Cytoplasm</keyword>
<evidence type="ECO:0000256" key="4">
    <source>
        <dbReference type="ARBA" id="ARBA00012650"/>
    </source>
</evidence>
<dbReference type="OMA" id="HRYWAVL"/>
<evidence type="ECO:0000259" key="20">
    <source>
        <dbReference type="SMART" id="SM00233"/>
    </source>
</evidence>
<keyword evidence="12" id="KW-0443">Lipid metabolism</keyword>
<feature type="domain" description="GRAM" evidence="21">
    <location>
        <begin position="558"/>
        <end position="624"/>
    </location>
</feature>
<feature type="domain" description="GRAM" evidence="21">
    <location>
        <begin position="44"/>
        <end position="102"/>
    </location>
</feature>
<dbReference type="PANTHER" id="PTHR48050:SF25">
    <property type="entry name" value="STEROL 3-BETA-GLUCOSYLTRANSFERASE"/>
    <property type="match status" value="1"/>
</dbReference>
<dbReference type="KEGG" id="pic:PICST_191"/>
<evidence type="ECO:0000259" key="21">
    <source>
        <dbReference type="SMART" id="SM00568"/>
    </source>
</evidence>
<comment type="similarity">
    <text evidence="3">Belongs to the glycosyltransferase 28 family.</text>
</comment>
<dbReference type="InterPro" id="IPR010610">
    <property type="entry name" value="EryCIII-like_C"/>
</dbReference>
<evidence type="ECO:0000256" key="1">
    <source>
        <dbReference type="ARBA" id="ARBA00004170"/>
    </source>
</evidence>
<evidence type="ECO:0000256" key="18">
    <source>
        <dbReference type="ARBA" id="ARBA00049453"/>
    </source>
</evidence>
<dbReference type="Proteomes" id="UP000002258">
    <property type="component" value="Chromosome 3"/>
</dbReference>
<dbReference type="SMART" id="SM00568">
    <property type="entry name" value="GRAM"/>
    <property type="match status" value="2"/>
</dbReference>
<dbReference type="Gene3D" id="2.30.29.30">
    <property type="entry name" value="Pleckstrin-homology domain (PH domain)/Phosphotyrosine-binding domain (PTB)"/>
    <property type="match status" value="2"/>
</dbReference>
<dbReference type="GO" id="GO:0005975">
    <property type="term" value="P:carbohydrate metabolic process"/>
    <property type="evidence" value="ECO:0007669"/>
    <property type="project" value="InterPro"/>
</dbReference>
<dbReference type="GO" id="GO:0016020">
    <property type="term" value="C:membrane"/>
    <property type="evidence" value="ECO:0007669"/>
    <property type="project" value="UniProtKB-SubCell"/>
</dbReference>
<reference evidence="22 23" key="1">
    <citation type="journal article" date="2007" name="Nat. Biotechnol.">
        <title>Genome sequence of the lignocellulose-bioconverting and xylose-fermenting yeast Pichia stipitis.</title>
        <authorList>
            <person name="Jeffries T.W."/>
            <person name="Grigoriev I.V."/>
            <person name="Grimwood J."/>
            <person name="Laplaza J.M."/>
            <person name="Aerts A."/>
            <person name="Salamov A."/>
            <person name="Schmutz J."/>
            <person name="Lindquist E."/>
            <person name="Dehal P."/>
            <person name="Shapiro H."/>
            <person name="Jin Y.S."/>
            <person name="Passoth V."/>
            <person name="Richardson P.M."/>
        </authorList>
    </citation>
    <scope>NUCLEOTIDE SEQUENCE [LARGE SCALE GENOMIC DNA]</scope>
    <source>
        <strain evidence="23">ATCC 58785 / CBS 6054 / NBRC 10063 / NRRL Y-11545</strain>
    </source>
</reference>
<dbReference type="FunFam" id="3.40.50.2000:FF:000029">
    <property type="entry name" value="Sterol 3-beta-glucosyltransferase"/>
    <property type="match status" value="1"/>
</dbReference>
<dbReference type="RefSeq" id="XP_001383338.2">
    <property type="nucleotide sequence ID" value="XM_001383301.1"/>
</dbReference>
<keyword evidence="15" id="KW-0753">Steroid metabolism</keyword>
<dbReference type="Pfam" id="PF02893">
    <property type="entry name" value="GRAM"/>
    <property type="match status" value="1"/>
</dbReference>
<dbReference type="HOGENOM" id="CLU_000537_6_0_1"/>
<dbReference type="GO" id="GO:0032120">
    <property type="term" value="P:ascospore-type prospore membrane formation"/>
    <property type="evidence" value="ECO:0007669"/>
    <property type="project" value="EnsemblFungi"/>
</dbReference>
<dbReference type="CDD" id="cd13216">
    <property type="entry name" value="PH-GRAM2_AGT26"/>
    <property type="match status" value="1"/>
</dbReference>
<dbReference type="EC" id="2.4.1.173" evidence="4"/>
<keyword evidence="7" id="KW-0444">Lipid biosynthesis</keyword>
<feature type="domain" description="PH" evidence="20">
    <location>
        <begin position="109"/>
        <end position="274"/>
    </location>
</feature>
<proteinExistence type="inferred from homology"/>
<dbReference type="OrthoDB" id="10261837at2759"/>
<evidence type="ECO:0000256" key="3">
    <source>
        <dbReference type="ARBA" id="ARBA00006962"/>
    </source>
</evidence>
<organism evidence="22 23">
    <name type="scientific">Scheffersomyces stipitis (strain ATCC 58785 / CBS 6054 / NBRC 10063 / NRRL Y-11545)</name>
    <name type="common">Yeast</name>
    <name type="synonym">Pichia stipitis</name>
    <dbReference type="NCBI Taxonomy" id="322104"/>
    <lineage>
        <taxon>Eukaryota</taxon>
        <taxon>Fungi</taxon>
        <taxon>Dikarya</taxon>
        <taxon>Ascomycota</taxon>
        <taxon>Saccharomycotina</taxon>
        <taxon>Pichiomycetes</taxon>
        <taxon>Debaryomycetaceae</taxon>
        <taxon>Scheffersomyces</taxon>
    </lineage>
</organism>
<dbReference type="SMART" id="SM00233">
    <property type="entry name" value="PH"/>
    <property type="match status" value="1"/>
</dbReference>
<evidence type="ECO:0000256" key="11">
    <source>
        <dbReference type="ARBA" id="ARBA00023011"/>
    </source>
</evidence>
<keyword evidence="10" id="KW-0752">Steroid biosynthesis</keyword>
<sequence length="1249" mass="141119">QQSILDNLNPQLIKEGLLMRPKEGQQTEANEKSRTDRLRLSIADKLQRVFDISDDDYFYGNYSAWLIRDVLLQGHLYLTRDSILFFAFLPKRYSVTSESESNYDDSNIVVQSGTLGLKTGKYGDSMFTTVLTHRYWAVLRSETLSIYSSSTDLYFPKVVIDLKTCIRAEIADKDRTEIVRGSSPPRTPRVGSGTATHSPISRRGSGDNSTDEEIEISNILAQESIAVSEDNFENASTGVWIKLITKKKNYKFFCDSLFSARQWCNNITKLIFQLNNSNAGNEVLLKIPIEDIVDYEKSKLFEEDSKDSNVPEDEIPVSMSFSKKLGAFDMSKKRSSSSASLNSDGQSSLDHIFFMFFRDGHSFYESLNAVILDHKNRLNEQSEASDSSDKFFEKAKKIPPQILSPTSSTNRIKKLGRTLSNPAKLLTISRRSSEDSANSERSLNDLDFISSPDLYVSNQQLNFPRPLTISGLKSMQMSFETSQKDPNEAESEFKKNEVKDFIDDEDEDKSLMAIGKSIKAFSKVGSKWSAFPAHFAEQDGIDDDFFVQNQEVRELTERHYQEHFSLNKEKKLVATYYAHLQRSIPVYGKVYLGDTDICFRSLLPGVQTKMILPLSEVVNCYREKGLKLTYSGLVIVVNGQHELFLEFSSQKSRDDCEFMILSQLEKLHGGETWAPSPHQWGSNYEMELTKTRLMTGVEDHPTEFSFSEQDLKRARTRIENARIKMFEDKFNAAAGLDVPIILEDSPLFKTEIKPSTSYNFTLLTIGSRGDVQPFIALGKGLMKEGHNVTIATHAEFEDWIVKHGMKFKLVSGNPAELMSLMVTHGSMSVGFLKEASSKFRGWINELLTSSWQACQGADILIESPAAMAGVHIAEALGIPYLRAFTMPWTRTRAYPHAFIVPDQKKGGSYNYLTHVMFETVFWRGISGQINKWRVKELGLPSTNLFRLQSTKIPFMYNVSPTIFPPAVDFPDWVKVTGYWFLDEGAAADYNPPEELIEFMELANEDGKKIVYIGFGSIVVKDANSLTRAIVEAVLDADVRCILNKGWSDRLSKNQSEPVELPPEIYDSGSIPHDWLFPRIDAAVHHGGSGTTGATLRCGLPTIIKPFFGDQFFYASRVEEIGVGVGLKNLNARSLSKAITKVISDLKLIERSKKVAEKIKRENGVMTAIETIYSELEYARNLILSKQQHNENYRLHMGTPSGIQSPNVEEDDEYTDTEKEEDEEDYTDESEDEGGDDYEAHEDNFSINNN</sequence>
<keyword evidence="11" id="KW-0756">Sterol biosynthesis</keyword>
<dbReference type="InterPro" id="IPR011993">
    <property type="entry name" value="PH-like_dom_sf"/>
</dbReference>
<evidence type="ECO:0000256" key="9">
    <source>
        <dbReference type="ARBA" id="ARBA00022679"/>
    </source>
</evidence>
<keyword evidence="13" id="KW-0472">Membrane</keyword>
<keyword evidence="14" id="KW-1207">Sterol metabolism</keyword>